<evidence type="ECO:0008006" key="5">
    <source>
        <dbReference type="Google" id="ProtNLM"/>
    </source>
</evidence>
<feature type="transmembrane region" description="Helical" evidence="1">
    <location>
        <begin position="183"/>
        <end position="204"/>
    </location>
</feature>
<protein>
    <recommendedName>
        <fullName evidence="5">Mid2 domain-containing protein</fullName>
    </recommendedName>
</protein>
<name>A0AAV9X0E4_9PEZI</name>
<keyword evidence="1" id="KW-0472">Membrane</keyword>
<comment type="caution">
    <text evidence="3">The sequence shown here is derived from an EMBL/GenBank/DDBJ whole genome shotgun (WGS) entry which is preliminary data.</text>
</comment>
<keyword evidence="1" id="KW-1133">Transmembrane helix</keyword>
<dbReference type="Proteomes" id="UP001365542">
    <property type="component" value="Unassembled WGS sequence"/>
</dbReference>
<evidence type="ECO:0000256" key="2">
    <source>
        <dbReference type="SAM" id="SignalP"/>
    </source>
</evidence>
<evidence type="ECO:0000313" key="4">
    <source>
        <dbReference type="Proteomes" id="UP001365542"/>
    </source>
</evidence>
<evidence type="ECO:0000313" key="3">
    <source>
        <dbReference type="EMBL" id="KAK6526417.1"/>
    </source>
</evidence>
<keyword evidence="4" id="KW-1185">Reference proteome</keyword>
<feature type="signal peptide" evidence="2">
    <location>
        <begin position="1"/>
        <end position="23"/>
    </location>
</feature>
<proteinExistence type="predicted"/>
<gene>
    <name evidence="3" type="ORF">TWF694_005010</name>
</gene>
<dbReference type="EMBL" id="JAVHJO010000016">
    <property type="protein sequence ID" value="KAK6526417.1"/>
    <property type="molecule type" value="Genomic_DNA"/>
</dbReference>
<sequence>MIYLPHHFITQLFLLSLLGGTAAQRCVYPDGSASPDTPCISYTTNSNFSSCCGARDYCLDNGLCISTSTLTYWRGSCTHVDWSGCNDLCNALIPNGSGALQLCENGLHCCSSASNDFSCCNRTAFVNVPYNFVVLPRGEQLQNAGLVTSGTTVTATATISTANCTSTAGGQSDTCTGEGSKKVMIAVGAVLGSLLAVALAVIGWQYWRMEKLKGYGDLLARPTAGGIEDVSWRTRNNSNRE</sequence>
<dbReference type="AlphaFoldDB" id="A0AAV9X0E4"/>
<organism evidence="3 4">
    <name type="scientific">Orbilia ellipsospora</name>
    <dbReference type="NCBI Taxonomy" id="2528407"/>
    <lineage>
        <taxon>Eukaryota</taxon>
        <taxon>Fungi</taxon>
        <taxon>Dikarya</taxon>
        <taxon>Ascomycota</taxon>
        <taxon>Pezizomycotina</taxon>
        <taxon>Orbiliomycetes</taxon>
        <taxon>Orbiliales</taxon>
        <taxon>Orbiliaceae</taxon>
        <taxon>Orbilia</taxon>
    </lineage>
</organism>
<reference evidence="3 4" key="1">
    <citation type="submission" date="2019-10" db="EMBL/GenBank/DDBJ databases">
        <authorList>
            <person name="Palmer J.M."/>
        </authorList>
    </citation>
    <scope>NUCLEOTIDE SEQUENCE [LARGE SCALE GENOMIC DNA]</scope>
    <source>
        <strain evidence="3 4">TWF694</strain>
    </source>
</reference>
<evidence type="ECO:0000256" key="1">
    <source>
        <dbReference type="SAM" id="Phobius"/>
    </source>
</evidence>
<keyword evidence="2" id="KW-0732">Signal</keyword>
<accession>A0AAV9X0E4</accession>
<feature type="chain" id="PRO_5043765655" description="Mid2 domain-containing protein" evidence="2">
    <location>
        <begin position="24"/>
        <end position="241"/>
    </location>
</feature>
<keyword evidence="1" id="KW-0812">Transmembrane</keyword>